<sequence>MKFIQTATVIGAVALSPICSALALPQIWPVCITPWTCVYVEHRPLPIAVEPTPTAAAESAAPEETD</sequence>
<feature type="signal peptide" evidence="1">
    <location>
        <begin position="1"/>
        <end position="23"/>
    </location>
</feature>
<name>A0AAV9I467_9PEZI</name>
<feature type="chain" id="PRO_5043631203" evidence="1">
    <location>
        <begin position="24"/>
        <end position="66"/>
    </location>
</feature>
<comment type="caution">
    <text evidence="2">The sequence shown here is derived from an EMBL/GenBank/DDBJ whole genome shotgun (WGS) entry which is preliminary data.</text>
</comment>
<reference evidence="2" key="2">
    <citation type="submission" date="2023-06" db="EMBL/GenBank/DDBJ databases">
        <authorList>
            <consortium name="Lawrence Berkeley National Laboratory"/>
            <person name="Mondo S.J."/>
            <person name="Hensen N."/>
            <person name="Bonometti L."/>
            <person name="Westerberg I."/>
            <person name="Brannstrom I.O."/>
            <person name="Guillou S."/>
            <person name="Cros-Aarteil S."/>
            <person name="Calhoun S."/>
            <person name="Haridas S."/>
            <person name="Kuo A."/>
            <person name="Pangilinan J."/>
            <person name="Riley R."/>
            <person name="Labutti K."/>
            <person name="Andreopoulos B."/>
            <person name="Lipzen A."/>
            <person name="Chen C."/>
            <person name="Yanf M."/>
            <person name="Daum C."/>
            <person name="Ng V."/>
            <person name="Clum A."/>
            <person name="Steindorff A."/>
            <person name="Ohm R."/>
            <person name="Martin F."/>
            <person name="Silar P."/>
            <person name="Natvig D."/>
            <person name="Lalanne C."/>
            <person name="Gautier V."/>
            <person name="Ament-Velasquez S.L."/>
            <person name="Kruys A."/>
            <person name="Hutchinson M.I."/>
            <person name="Powell A.J."/>
            <person name="Barry K."/>
            <person name="Miller A.N."/>
            <person name="Grigoriev I.V."/>
            <person name="Debuchy R."/>
            <person name="Gladieux P."/>
            <person name="Thoren M.H."/>
            <person name="Johannesson H."/>
        </authorList>
    </citation>
    <scope>NUCLEOTIDE SEQUENCE</scope>
    <source>
        <strain evidence="2">PSN324</strain>
    </source>
</reference>
<organism evidence="2 3">
    <name type="scientific">Cladorrhinum samala</name>
    <dbReference type="NCBI Taxonomy" id="585594"/>
    <lineage>
        <taxon>Eukaryota</taxon>
        <taxon>Fungi</taxon>
        <taxon>Dikarya</taxon>
        <taxon>Ascomycota</taxon>
        <taxon>Pezizomycotina</taxon>
        <taxon>Sordariomycetes</taxon>
        <taxon>Sordariomycetidae</taxon>
        <taxon>Sordariales</taxon>
        <taxon>Podosporaceae</taxon>
        <taxon>Cladorrhinum</taxon>
    </lineage>
</organism>
<gene>
    <name evidence="2" type="ORF">QBC42DRAFT_282629</name>
</gene>
<evidence type="ECO:0000313" key="2">
    <source>
        <dbReference type="EMBL" id="KAK4466258.1"/>
    </source>
</evidence>
<accession>A0AAV9I467</accession>
<evidence type="ECO:0000256" key="1">
    <source>
        <dbReference type="SAM" id="SignalP"/>
    </source>
</evidence>
<keyword evidence="1" id="KW-0732">Signal</keyword>
<proteinExistence type="predicted"/>
<dbReference type="AlphaFoldDB" id="A0AAV9I467"/>
<dbReference type="EMBL" id="MU864933">
    <property type="protein sequence ID" value="KAK4466258.1"/>
    <property type="molecule type" value="Genomic_DNA"/>
</dbReference>
<protein>
    <submittedName>
        <fullName evidence="2">Uncharacterized protein</fullName>
    </submittedName>
</protein>
<evidence type="ECO:0000313" key="3">
    <source>
        <dbReference type="Proteomes" id="UP001321749"/>
    </source>
</evidence>
<reference evidence="2" key="1">
    <citation type="journal article" date="2023" name="Mol. Phylogenet. Evol.">
        <title>Genome-scale phylogeny and comparative genomics of the fungal order Sordariales.</title>
        <authorList>
            <person name="Hensen N."/>
            <person name="Bonometti L."/>
            <person name="Westerberg I."/>
            <person name="Brannstrom I.O."/>
            <person name="Guillou S."/>
            <person name="Cros-Aarteil S."/>
            <person name="Calhoun S."/>
            <person name="Haridas S."/>
            <person name="Kuo A."/>
            <person name="Mondo S."/>
            <person name="Pangilinan J."/>
            <person name="Riley R."/>
            <person name="LaButti K."/>
            <person name="Andreopoulos B."/>
            <person name="Lipzen A."/>
            <person name="Chen C."/>
            <person name="Yan M."/>
            <person name="Daum C."/>
            <person name="Ng V."/>
            <person name="Clum A."/>
            <person name="Steindorff A."/>
            <person name="Ohm R.A."/>
            <person name="Martin F."/>
            <person name="Silar P."/>
            <person name="Natvig D.O."/>
            <person name="Lalanne C."/>
            <person name="Gautier V."/>
            <person name="Ament-Velasquez S.L."/>
            <person name="Kruys A."/>
            <person name="Hutchinson M.I."/>
            <person name="Powell A.J."/>
            <person name="Barry K."/>
            <person name="Miller A.N."/>
            <person name="Grigoriev I.V."/>
            <person name="Debuchy R."/>
            <person name="Gladieux P."/>
            <person name="Hiltunen Thoren M."/>
            <person name="Johannesson H."/>
        </authorList>
    </citation>
    <scope>NUCLEOTIDE SEQUENCE</scope>
    <source>
        <strain evidence="2">PSN324</strain>
    </source>
</reference>
<keyword evidence="3" id="KW-1185">Reference proteome</keyword>
<dbReference type="Proteomes" id="UP001321749">
    <property type="component" value="Unassembled WGS sequence"/>
</dbReference>